<keyword evidence="3" id="KW-1185">Reference proteome</keyword>
<comment type="caution">
    <text evidence="2">The sequence shown here is derived from an EMBL/GenBank/DDBJ whole genome shotgun (WGS) entry which is preliminary data.</text>
</comment>
<sequence length="67" mass="7722">MDGRYMAKTKENQSLSKGDQDYGPNCYKSNMNTEEFQIAKADYVAKNMNLDGAKLQEIYEKYKGAKR</sequence>
<feature type="compositionally biased region" description="Basic and acidic residues" evidence="1">
    <location>
        <begin position="1"/>
        <end position="11"/>
    </location>
</feature>
<reference evidence="2" key="1">
    <citation type="submission" date="2023-07" db="EMBL/GenBank/DDBJ databases">
        <title>Chromosome-level genome assembly of Artemia franciscana.</title>
        <authorList>
            <person name="Jo E."/>
        </authorList>
    </citation>
    <scope>NUCLEOTIDE SEQUENCE</scope>
    <source>
        <tissue evidence="2">Whole body</tissue>
    </source>
</reference>
<evidence type="ECO:0000256" key="1">
    <source>
        <dbReference type="SAM" id="MobiDB-lite"/>
    </source>
</evidence>
<name>A0AA88I1U9_ARTSF</name>
<dbReference type="AlphaFoldDB" id="A0AA88I1U9"/>
<dbReference type="Proteomes" id="UP001187531">
    <property type="component" value="Unassembled WGS sequence"/>
</dbReference>
<dbReference type="EMBL" id="JAVRJZ010000014">
    <property type="protein sequence ID" value="KAK2713722.1"/>
    <property type="molecule type" value="Genomic_DNA"/>
</dbReference>
<accession>A0AA88I1U9</accession>
<feature type="region of interest" description="Disordered" evidence="1">
    <location>
        <begin position="1"/>
        <end position="26"/>
    </location>
</feature>
<protein>
    <submittedName>
        <fullName evidence="2">Uncharacterized protein</fullName>
    </submittedName>
</protein>
<evidence type="ECO:0000313" key="2">
    <source>
        <dbReference type="EMBL" id="KAK2713722.1"/>
    </source>
</evidence>
<gene>
    <name evidence="2" type="ORF">QYM36_009562</name>
</gene>
<proteinExistence type="predicted"/>
<organism evidence="2 3">
    <name type="scientific">Artemia franciscana</name>
    <name type="common">Brine shrimp</name>
    <name type="synonym">Artemia sanfranciscana</name>
    <dbReference type="NCBI Taxonomy" id="6661"/>
    <lineage>
        <taxon>Eukaryota</taxon>
        <taxon>Metazoa</taxon>
        <taxon>Ecdysozoa</taxon>
        <taxon>Arthropoda</taxon>
        <taxon>Crustacea</taxon>
        <taxon>Branchiopoda</taxon>
        <taxon>Anostraca</taxon>
        <taxon>Artemiidae</taxon>
        <taxon>Artemia</taxon>
    </lineage>
</organism>
<evidence type="ECO:0000313" key="3">
    <source>
        <dbReference type="Proteomes" id="UP001187531"/>
    </source>
</evidence>